<gene>
    <name evidence="2" type="ORF">M9R32_03710</name>
</gene>
<evidence type="ECO:0008006" key="4">
    <source>
        <dbReference type="Google" id="ProtNLM"/>
    </source>
</evidence>
<evidence type="ECO:0000313" key="3">
    <source>
        <dbReference type="Proteomes" id="UP001152173"/>
    </source>
</evidence>
<dbReference type="AlphaFoldDB" id="A0A9X3LE16"/>
<protein>
    <recommendedName>
        <fullName evidence="4">Spore coat protein B</fullName>
    </recommendedName>
</protein>
<evidence type="ECO:0000313" key="2">
    <source>
        <dbReference type="EMBL" id="MCZ8536303.1"/>
    </source>
</evidence>
<dbReference type="Proteomes" id="UP001152173">
    <property type="component" value="Unassembled WGS sequence"/>
</dbReference>
<comment type="caution">
    <text evidence="2">The sequence shown here is derived from an EMBL/GenBank/DDBJ whole genome shotgun (WGS) entry which is preliminary data.</text>
</comment>
<keyword evidence="3" id="KW-1185">Reference proteome</keyword>
<sequence>MRKEKYTKPREDDNQKNEKENDFHIPQQCCPERYPSPKLPSPTSCLPQETLEKVIEKIRAANELLLDLALGDERLPDETYQKVFDGLIGLRVEITSLSGEHCEGKVSLSGYDFVVLRNEETVFIYPYSEIDVVKPFGRFADPYDDPELREIDSCFRRELTFNFGDVVSSSPELIHLFFRMRLNIYLLVFEEKNIQIQMEGQTIKGQLKKVDKESISLEVDGQLTTISIDKIKLFILNN</sequence>
<organism evidence="2 3">
    <name type="scientific">Paenisporosarcina quisquiliarum</name>
    <dbReference type="NCBI Taxonomy" id="365346"/>
    <lineage>
        <taxon>Bacteria</taxon>
        <taxon>Bacillati</taxon>
        <taxon>Bacillota</taxon>
        <taxon>Bacilli</taxon>
        <taxon>Bacillales</taxon>
        <taxon>Caryophanaceae</taxon>
        <taxon>Paenisporosarcina</taxon>
    </lineage>
</organism>
<feature type="region of interest" description="Disordered" evidence="1">
    <location>
        <begin position="1"/>
        <end position="43"/>
    </location>
</feature>
<evidence type="ECO:0000256" key="1">
    <source>
        <dbReference type="SAM" id="MobiDB-lite"/>
    </source>
</evidence>
<name>A0A9X3LE16_9BACL</name>
<feature type="compositionally biased region" description="Basic and acidic residues" evidence="1">
    <location>
        <begin position="1"/>
        <end position="23"/>
    </location>
</feature>
<reference evidence="2" key="1">
    <citation type="submission" date="2022-05" db="EMBL/GenBank/DDBJ databases">
        <authorList>
            <person name="Colautti A."/>
            <person name="Iacumin L."/>
        </authorList>
    </citation>
    <scope>NUCLEOTIDE SEQUENCE</scope>
    <source>
        <strain evidence="2">SK 55</strain>
    </source>
</reference>
<dbReference type="RefSeq" id="WP_269925402.1">
    <property type="nucleotide sequence ID" value="NZ_JAMKBJ010000002.1"/>
</dbReference>
<accession>A0A9X3LE16</accession>
<proteinExistence type="predicted"/>
<dbReference type="EMBL" id="JAMKBJ010000002">
    <property type="protein sequence ID" value="MCZ8536303.1"/>
    <property type="molecule type" value="Genomic_DNA"/>
</dbReference>